<dbReference type="Pfam" id="PF03553">
    <property type="entry name" value="Na_H_antiporter"/>
    <property type="match status" value="1"/>
</dbReference>
<evidence type="ECO:0000313" key="11">
    <source>
        <dbReference type="EMBL" id="MCC9273659.1"/>
    </source>
</evidence>
<feature type="transmembrane region" description="Helical" evidence="9">
    <location>
        <begin position="253"/>
        <end position="272"/>
    </location>
</feature>
<evidence type="ECO:0000256" key="3">
    <source>
        <dbReference type="ARBA" id="ARBA00022449"/>
    </source>
</evidence>
<feature type="transmembrane region" description="Helical" evidence="9">
    <location>
        <begin position="307"/>
        <end position="328"/>
    </location>
</feature>
<comment type="similarity">
    <text evidence="8">Belongs to the NhaC Na(+)/H(+) (TC 2.A.35) antiporter family.</text>
</comment>
<evidence type="ECO:0000256" key="5">
    <source>
        <dbReference type="ARBA" id="ARBA00022692"/>
    </source>
</evidence>
<dbReference type="OrthoDB" id="9762978at2"/>
<dbReference type="GO" id="GO:0015297">
    <property type="term" value="F:antiporter activity"/>
    <property type="evidence" value="ECO:0007669"/>
    <property type="project" value="UniProtKB-KW"/>
</dbReference>
<dbReference type="NCBIfam" id="TIGR00931">
    <property type="entry name" value="antiport_nhaC"/>
    <property type="match status" value="1"/>
</dbReference>
<dbReference type="STRING" id="328396.RU93_GL001699"/>
<evidence type="ECO:0000313" key="12">
    <source>
        <dbReference type="EMBL" id="OJG11212.1"/>
    </source>
</evidence>
<feature type="transmembrane region" description="Helical" evidence="9">
    <location>
        <begin position="404"/>
        <end position="424"/>
    </location>
</feature>
<feature type="transmembrane region" description="Helical" evidence="9">
    <location>
        <begin position="12"/>
        <end position="30"/>
    </location>
</feature>
<keyword evidence="3" id="KW-0050">Antiport</keyword>
<feature type="transmembrane region" description="Helical" evidence="9">
    <location>
        <begin position="348"/>
        <end position="366"/>
    </location>
</feature>
<dbReference type="InterPro" id="IPR004770">
    <property type="entry name" value="Na/H_antiport_NhaC"/>
</dbReference>
<sequence>MNKKNQPSIVEASLVLTFIIASIALSVIVLKVTPNIAILFSIALVLLYVVIKRIPFDRVNEGIVNGIKPGIIPIFIFLLVGALISVWIQAGIIPTLMVYGFKMISVKWFVPSIFIVCAIVGSAVGSAFTVMSTIGIAFFGIGITLGIHPPLIVGAIASGAIFGDKMSPLSESTNLAAAIAEVDLFKHIRNMMWSTIPAFIVSLLLFSVLGISESTVDLAEIELVVQVLESHFTISLWALLPIVMMFVCAWRRIPAILTLLLNIGIGIIFILVQTPETPIIQIASFIESGFVSDTGNRAIDLLLSRGGIASMMPTVSLILLTLSLGGLLMETNLIGAVMNVVAHQLKRTSGVIIASLLTSIGVNLFIGEQFLSVILPGNAFKQVYKENHIDLVVLSRSLEDGGTVMNYLIPWGIAGSFVAGTFGIPTMTYLPFVFFSLLSPIFSMLSAITGIGVSYTDGTPSKKFFGTK</sequence>
<dbReference type="EMBL" id="JXKD01000004">
    <property type="protein sequence ID" value="OJG11212.1"/>
    <property type="molecule type" value="Genomic_DNA"/>
</dbReference>
<dbReference type="Proteomes" id="UP000813384">
    <property type="component" value="Unassembled WGS sequence"/>
</dbReference>
<keyword evidence="4" id="KW-1003">Cell membrane</keyword>
<feature type="transmembrane region" description="Helical" evidence="9">
    <location>
        <begin position="191"/>
        <end position="211"/>
    </location>
</feature>
<gene>
    <name evidence="11" type="primary">nhaC</name>
    <name evidence="11" type="ORF">K8V42_05150</name>
    <name evidence="12" type="ORF">RU93_GL001699</name>
</gene>
<evidence type="ECO:0000256" key="4">
    <source>
        <dbReference type="ARBA" id="ARBA00022475"/>
    </source>
</evidence>
<evidence type="ECO:0000256" key="8">
    <source>
        <dbReference type="ARBA" id="ARBA00038435"/>
    </source>
</evidence>
<keyword evidence="2" id="KW-0813">Transport</keyword>
<keyword evidence="13" id="KW-1185">Reference proteome</keyword>
<name>A0A1L8QUP5_9ENTE</name>
<dbReference type="RefSeq" id="WP_071874413.1">
    <property type="nucleotide sequence ID" value="NZ_JBHSHF010000020.1"/>
</dbReference>
<evidence type="ECO:0000313" key="13">
    <source>
        <dbReference type="Proteomes" id="UP000182149"/>
    </source>
</evidence>
<dbReference type="EMBL" id="JAJJVO010000078">
    <property type="protein sequence ID" value="MCC9273659.1"/>
    <property type="molecule type" value="Genomic_DNA"/>
</dbReference>
<feature type="transmembrane region" description="Helical" evidence="9">
    <location>
        <begin position="430"/>
        <end position="455"/>
    </location>
</feature>
<protein>
    <submittedName>
        <fullName evidence="12">Na+/H+ antiporter NhaC</fullName>
    </submittedName>
</protein>
<feature type="transmembrane region" description="Helical" evidence="9">
    <location>
        <begin position="137"/>
        <end position="162"/>
    </location>
</feature>
<keyword evidence="5 9" id="KW-0812">Transmembrane</keyword>
<reference evidence="12 13" key="1">
    <citation type="submission" date="2014-12" db="EMBL/GenBank/DDBJ databases">
        <title>Draft genome sequences of 29 type strains of Enterococci.</title>
        <authorList>
            <person name="Zhong Z."/>
            <person name="Sun Z."/>
            <person name="Liu W."/>
            <person name="Zhang W."/>
            <person name="Zhang H."/>
        </authorList>
    </citation>
    <scope>NUCLEOTIDE SEQUENCE [LARGE SCALE GENOMIC DNA]</scope>
    <source>
        <strain evidence="12 13">DSM 17690</strain>
    </source>
</reference>
<dbReference type="InterPro" id="IPR018461">
    <property type="entry name" value="Na/H_Antiport_NhaC-like_C"/>
</dbReference>
<keyword evidence="7 9" id="KW-0472">Membrane</keyword>
<feature type="transmembrane region" description="Helical" evidence="9">
    <location>
        <begin position="108"/>
        <end position="130"/>
    </location>
</feature>
<proteinExistence type="inferred from homology"/>
<accession>A0A1L8QUP5</accession>
<feature type="transmembrane region" description="Helical" evidence="9">
    <location>
        <begin position="71"/>
        <end position="88"/>
    </location>
</feature>
<dbReference type="Proteomes" id="UP000182149">
    <property type="component" value="Unassembled WGS sequence"/>
</dbReference>
<reference evidence="11" key="3">
    <citation type="submission" date="2021-11" db="EMBL/GenBank/DDBJ databases">
        <authorList>
            <person name="Gilroy R."/>
        </authorList>
    </citation>
    <scope>NUCLEOTIDE SEQUENCE</scope>
    <source>
        <strain evidence="11">150</strain>
    </source>
</reference>
<comment type="caution">
    <text evidence="12">The sequence shown here is derived from an EMBL/GenBank/DDBJ whole genome shotgun (WGS) entry which is preliminary data.</text>
</comment>
<evidence type="ECO:0000256" key="1">
    <source>
        <dbReference type="ARBA" id="ARBA00004651"/>
    </source>
</evidence>
<dbReference type="GO" id="GO:0005886">
    <property type="term" value="C:plasma membrane"/>
    <property type="evidence" value="ECO:0007669"/>
    <property type="project" value="UniProtKB-SubCell"/>
</dbReference>
<evidence type="ECO:0000256" key="2">
    <source>
        <dbReference type="ARBA" id="ARBA00022448"/>
    </source>
</evidence>
<dbReference type="AlphaFoldDB" id="A0A1L8QUP5"/>
<evidence type="ECO:0000256" key="7">
    <source>
        <dbReference type="ARBA" id="ARBA00023136"/>
    </source>
</evidence>
<dbReference type="InterPro" id="IPR052180">
    <property type="entry name" value="NhaC_Na-H+_Antiporter"/>
</dbReference>
<evidence type="ECO:0000256" key="9">
    <source>
        <dbReference type="SAM" id="Phobius"/>
    </source>
</evidence>
<evidence type="ECO:0000259" key="10">
    <source>
        <dbReference type="Pfam" id="PF03553"/>
    </source>
</evidence>
<comment type="subcellular location">
    <subcellularLocation>
        <location evidence="1">Cell membrane</location>
        <topology evidence="1">Multi-pass membrane protein</topology>
    </subcellularLocation>
</comment>
<organism evidence="12 13">
    <name type="scientific">Enterococcus aquimarinus</name>
    <dbReference type="NCBI Taxonomy" id="328396"/>
    <lineage>
        <taxon>Bacteria</taxon>
        <taxon>Bacillati</taxon>
        <taxon>Bacillota</taxon>
        <taxon>Bacilli</taxon>
        <taxon>Lactobacillales</taxon>
        <taxon>Enterococcaceae</taxon>
        <taxon>Enterococcus</taxon>
    </lineage>
</organism>
<keyword evidence="6 9" id="KW-1133">Transmembrane helix</keyword>
<dbReference type="PANTHER" id="PTHR33451">
    <property type="entry name" value="MALATE-2H(+)/NA(+)-LACTATE ANTIPORTER"/>
    <property type="match status" value="1"/>
</dbReference>
<feature type="domain" description="Na+/H+ antiporter NhaC-like C-terminal" evidence="10">
    <location>
        <begin position="159"/>
        <end position="451"/>
    </location>
</feature>
<feature type="transmembrane region" description="Helical" evidence="9">
    <location>
        <begin position="36"/>
        <end position="51"/>
    </location>
</feature>
<reference evidence="11" key="2">
    <citation type="journal article" date="2021" name="PeerJ">
        <title>Extensive microbial diversity within the chicken gut microbiome revealed by metagenomics and culture.</title>
        <authorList>
            <person name="Gilroy R."/>
            <person name="Ravi A."/>
            <person name="Getino M."/>
            <person name="Pursley I."/>
            <person name="Horton D.L."/>
            <person name="Alikhan N.F."/>
            <person name="Baker D."/>
            <person name="Gharbi K."/>
            <person name="Hall N."/>
            <person name="Watson M."/>
            <person name="Adriaenssens E.M."/>
            <person name="Foster-Nyarko E."/>
            <person name="Jarju S."/>
            <person name="Secka A."/>
            <person name="Antonio M."/>
            <person name="Oren A."/>
            <person name="Chaudhuri R.R."/>
            <person name="La Ragione R."/>
            <person name="Hildebrand F."/>
            <person name="Pallen M.J."/>
        </authorList>
    </citation>
    <scope>NUCLEOTIDE SEQUENCE</scope>
    <source>
        <strain evidence="11">150</strain>
    </source>
</reference>
<evidence type="ECO:0000256" key="6">
    <source>
        <dbReference type="ARBA" id="ARBA00022989"/>
    </source>
</evidence>
<dbReference type="PANTHER" id="PTHR33451:SF6">
    <property type="entry name" value="NA(+)_H(+) ANTIPORTER NHAC"/>
    <property type="match status" value="1"/>
</dbReference>